<keyword evidence="3" id="KW-1185">Reference proteome</keyword>
<sequence length="128" mass="12904">MALAVKALGIPALLPAPHPGGHALPSPALSPGMAGLLQGLYSEAVNGNISNSSNPNCLASVCPSLLLLGVSRRCCRVSVPFSAKAHLSLAASCSGSPRDSVPCETVRSESRDGVLSPQLLSSTVDGDM</sequence>
<evidence type="ECO:0000256" key="1">
    <source>
        <dbReference type="SAM" id="MobiDB-lite"/>
    </source>
</evidence>
<proteinExistence type="predicted"/>
<reference evidence="2 3" key="1">
    <citation type="journal article" date="2020" name="Nature">
        <title>Six reference-quality genomes reveal evolution of bat adaptations.</title>
        <authorList>
            <person name="Jebb D."/>
            <person name="Huang Z."/>
            <person name="Pippel M."/>
            <person name="Hughes G.M."/>
            <person name="Lavrichenko K."/>
            <person name="Devanna P."/>
            <person name="Winkler S."/>
            <person name="Jermiin L.S."/>
            <person name="Skirmuntt E.C."/>
            <person name="Katzourakis A."/>
            <person name="Burkitt-Gray L."/>
            <person name="Ray D.A."/>
            <person name="Sullivan K.A.M."/>
            <person name="Roscito J.G."/>
            <person name="Kirilenko B.M."/>
            <person name="Davalos L.M."/>
            <person name="Corthals A.P."/>
            <person name="Power M.L."/>
            <person name="Jones G."/>
            <person name="Ransome R.D."/>
            <person name="Dechmann D.K.N."/>
            <person name="Locatelli A.G."/>
            <person name="Puechmaille S.J."/>
            <person name="Fedrigo O."/>
            <person name="Jarvis E.D."/>
            <person name="Hiller M."/>
            <person name="Vernes S.C."/>
            <person name="Myers E.W."/>
            <person name="Teeling E.C."/>
        </authorList>
    </citation>
    <scope>NUCLEOTIDE SEQUENCE [LARGE SCALE GENOMIC DNA]</scope>
    <source>
        <strain evidence="2">MRouAeg1</strain>
        <tissue evidence="2">Muscle</tissue>
    </source>
</reference>
<accession>A0A7J8IM51</accession>
<comment type="caution">
    <text evidence="2">The sequence shown here is derived from an EMBL/GenBank/DDBJ whole genome shotgun (WGS) entry which is preliminary data.</text>
</comment>
<evidence type="ECO:0000313" key="2">
    <source>
        <dbReference type="EMBL" id="KAF6485657.1"/>
    </source>
</evidence>
<dbReference type="AlphaFoldDB" id="A0A7J8IM51"/>
<protein>
    <submittedName>
        <fullName evidence="2">Uncharacterized protein</fullName>
    </submittedName>
</protein>
<dbReference type="Proteomes" id="UP000593571">
    <property type="component" value="Unassembled WGS sequence"/>
</dbReference>
<evidence type="ECO:0000313" key="3">
    <source>
        <dbReference type="Proteomes" id="UP000593571"/>
    </source>
</evidence>
<name>A0A7J8IM51_ROUAE</name>
<dbReference type="EMBL" id="JACASE010000003">
    <property type="protein sequence ID" value="KAF6485657.1"/>
    <property type="molecule type" value="Genomic_DNA"/>
</dbReference>
<organism evidence="2 3">
    <name type="scientific">Rousettus aegyptiacus</name>
    <name type="common">Egyptian fruit bat</name>
    <name type="synonym">Pteropus aegyptiacus</name>
    <dbReference type="NCBI Taxonomy" id="9407"/>
    <lineage>
        <taxon>Eukaryota</taxon>
        <taxon>Metazoa</taxon>
        <taxon>Chordata</taxon>
        <taxon>Craniata</taxon>
        <taxon>Vertebrata</taxon>
        <taxon>Euteleostomi</taxon>
        <taxon>Mammalia</taxon>
        <taxon>Eutheria</taxon>
        <taxon>Laurasiatheria</taxon>
        <taxon>Chiroptera</taxon>
        <taxon>Yinpterochiroptera</taxon>
        <taxon>Pteropodoidea</taxon>
        <taxon>Pteropodidae</taxon>
        <taxon>Rousettinae</taxon>
        <taxon>Rousettus</taxon>
    </lineage>
</organism>
<feature type="region of interest" description="Disordered" evidence="1">
    <location>
        <begin position="92"/>
        <end position="112"/>
    </location>
</feature>
<gene>
    <name evidence="2" type="ORF">HJG63_010788</name>
</gene>